<name>W1PWP2_AMBTC</name>
<keyword evidence="3" id="KW-1185">Reference proteome</keyword>
<feature type="domain" description="Protein kinase" evidence="1">
    <location>
        <begin position="1"/>
        <end position="162"/>
    </location>
</feature>
<proteinExistence type="predicted"/>
<dbReference type="PROSITE" id="PS00108">
    <property type="entry name" value="PROTEIN_KINASE_ST"/>
    <property type="match status" value="1"/>
</dbReference>
<dbReference type="Gramene" id="ERN12196">
    <property type="protein sequence ID" value="ERN12196"/>
    <property type="gene ID" value="AMTR_s00034p00151720"/>
</dbReference>
<dbReference type="GO" id="GO:0007165">
    <property type="term" value="P:signal transduction"/>
    <property type="evidence" value="ECO:0000318"/>
    <property type="project" value="GO_Central"/>
</dbReference>
<evidence type="ECO:0000259" key="1">
    <source>
        <dbReference type="PROSITE" id="PS50011"/>
    </source>
</evidence>
<dbReference type="InterPro" id="IPR000719">
    <property type="entry name" value="Prot_kinase_dom"/>
</dbReference>
<dbReference type="GO" id="GO:0005524">
    <property type="term" value="F:ATP binding"/>
    <property type="evidence" value="ECO:0007669"/>
    <property type="project" value="InterPro"/>
</dbReference>
<dbReference type="InterPro" id="IPR008271">
    <property type="entry name" value="Ser/Thr_kinase_AS"/>
</dbReference>
<protein>
    <recommendedName>
        <fullName evidence="1">Protein kinase domain-containing protein</fullName>
    </recommendedName>
</protein>
<dbReference type="InterPro" id="IPR052751">
    <property type="entry name" value="Plant_MAPKKK"/>
</dbReference>
<dbReference type="STRING" id="13333.W1PWP2"/>
<reference evidence="3" key="1">
    <citation type="journal article" date="2013" name="Science">
        <title>The Amborella genome and the evolution of flowering plants.</title>
        <authorList>
            <consortium name="Amborella Genome Project"/>
        </authorList>
    </citation>
    <scope>NUCLEOTIDE SEQUENCE [LARGE SCALE GENOMIC DNA]</scope>
</reference>
<dbReference type="PROSITE" id="PS50011">
    <property type="entry name" value="PROTEIN_KINASE_DOM"/>
    <property type="match status" value="1"/>
</dbReference>
<dbReference type="HOGENOM" id="CLU_1423311_0_0_1"/>
<sequence length="191" mass="21607">MEDMEGGDLSSLSMRCKRLPEMVIKAYTTSILKGLQYLHGNGIIHCDIKAKNVVLGFLGEVKLANFSAAKRISNDLLDIHDRTLGWMAPEISKGREQGMPSDIWSLSCTVVEMTTGKVPYLSPEKLKLTGILDCNLDFLGKCFMREPSERWMASQLHRHPFFASAHLNKYFHQVLYSTIYRLLNEKSGLIP</sequence>
<dbReference type="InterPro" id="IPR011009">
    <property type="entry name" value="Kinase-like_dom_sf"/>
</dbReference>
<dbReference type="Pfam" id="PF00069">
    <property type="entry name" value="Pkinase"/>
    <property type="match status" value="1"/>
</dbReference>
<dbReference type="EMBL" id="KI392616">
    <property type="protein sequence ID" value="ERN12196.1"/>
    <property type="molecule type" value="Genomic_DNA"/>
</dbReference>
<evidence type="ECO:0000313" key="2">
    <source>
        <dbReference type="EMBL" id="ERN12196.1"/>
    </source>
</evidence>
<accession>W1PWP2</accession>
<dbReference type="eggNOG" id="KOG0198">
    <property type="taxonomic scope" value="Eukaryota"/>
</dbReference>
<dbReference type="PANTHER" id="PTHR48011">
    <property type="entry name" value="CCR4-NOT TRANSCRIPTIONAL COMPLEX SUBUNIT CAF120-RELATED"/>
    <property type="match status" value="1"/>
</dbReference>
<dbReference type="GO" id="GO:0004672">
    <property type="term" value="F:protein kinase activity"/>
    <property type="evidence" value="ECO:0000318"/>
    <property type="project" value="GO_Central"/>
</dbReference>
<dbReference type="SMART" id="SM00220">
    <property type="entry name" value="S_TKc"/>
    <property type="match status" value="1"/>
</dbReference>
<dbReference type="SUPFAM" id="SSF56112">
    <property type="entry name" value="Protein kinase-like (PK-like)"/>
    <property type="match status" value="1"/>
</dbReference>
<dbReference type="AlphaFoldDB" id="W1PWP2"/>
<dbReference type="PANTHER" id="PTHR48011:SF5">
    <property type="entry name" value="PROTEIN KINASE DOMAIN-CONTAINING PROTEIN"/>
    <property type="match status" value="1"/>
</dbReference>
<dbReference type="Gene3D" id="1.10.510.10">
    <property type="entry name" value="Transferase(Phosphotransferase) domain 1"/>
    <property type="match status" value="1"/>
</dbReference>
<dbReference type="Proteomes" id="UP000017836">
    <property type="component" value="Unassembled WGS sequence"/>
</dbReference>
<gene>
    <name evidence="2" type="ORF">AMTR_s00034p00151720</name>
</gene>
<organism evidence="2 3">
    <name type="scientific">Amborella trichopoda</name>
    <dbReference type="NCBI Taxonomy" id="13333"/>
    <lineage>
        <taxon>Eukaryota</taxon>
        <taxon>Viridiplantae</taxon>
        <taxon>Streptophyta</taxon>
        <taxon>Embryophyta</taxon>
        <taxon>Tracheophyta</taxon>
        <taxon>Spermatophyta</taxon>
        <taxon>Magnoliopsida</taxon>
        <taxon>Amborellales</taxon>
        <taxon>Amborellaceae</taxon>
        <taxon>Amborella</taxon>
    </lineage>
</organism>
<evidence type="ECO:0000313" key="3">
    <source>
        <dbReference type="Proteomes" id="UP000017836"/>
    </source>
</evidence>
<dbReference type="OMA" id="LPWDTHD"/>